<evidence type="ECO:0000313" key="2">
    <source>
        <dbReference type="EMBL" id="AUP80384.1"/>
    </source>
</evidence>
<dbReference type="Pfam" id="PF00144">
    <property type="entry name" value="Beta-lactamase"/>
    <property type="match status" value="1"/>
</dbReference>
<dbReference type="EMBL" id="CP025791">
    <property type="protein sequence ID" value="AUP80384.1"/>
    <property type="molecule type" value="Genomic_DNA"/>
</dbReference>
<feature type="domain" description="Beta-lactamase-related" evidence="1">
    <location>
        <begin position="37"/>
        <end position="320"/>
    </location>
</feature>
<accession>A0A2K9PTJ8</accession>
<evidence type="ECO:0000313" key="3">
    <source>
        <dbReference type="Proteomes" id="UP000235826"/>
    </source>
</evidence>
<dbReference type="Gene3D" id="3.40.710.10">
    <property type="entry name" value="DD-peptidase/beta-lactamase superfamily"/>
    <property type="match status" value="1"/>
</dbReference>
<sequence length="337" mass="38477">MKKITIITFMVLSIMNASSQILNENLASIVEKYSSDSLLNGSILIAKKDKILFQGSFGLKNFERKEMNSLSTLIPIASLTKQFTSVAILKLHEDKKLTIDDKIGDYIDVPESMEDISIRNLMNHTSGIPDYWQNDIYNQKDSIYKFLNQKDTLKFAPNSKHQYCNTGYFLLGEMIESVSGKSYGNFLNKNLFKPIGMKNTFVNKGTNIDRAIGYDENWNRNDYLMTTADGGLISTIEDLYLWDKALFKHKLINVESQELMFMPTKLNNGKIVNYGFGWDINENNSKITSHTGSLASFGAYNQIDSETGYFLILLSNQIRPELMDLINEINKELYETE</sequence>
<dbReference type="InterPro" id="IPR001466">
    <property type="entry name" value="Beta-lactam-related"/>
</dbReference>
<dbReference type="InterPro" id="IPR012338">
    <property type="entry name" value="Beta-lactam/transpept-like"/>
</dbReference>
<dbReference type="OrthoDB" id="9793489at2"/>
<protein>
    <recommendedName>
        <fullName evidence="1">Beta-lactamase-related domain-containing protein</fullName>
    </recommendedName>
</protein>
<dbReference type="InterPro" id="IPR050491">
    <property type="entry name" value="AmpC-like"/>
</dbReference>
<dbReference type="RefSeq" id="WP_102757030.1">
    <property type="nucleotide sequence ID" value="NZ_CP025791.1"/>
</dbReference>
<organism evidence="2 3">
    <name type="scientific">Flavivirga eckloniae</name>
    <dbReference type="NCBI Taxonomy" id="1803846"/>
    <lineage>
        <taxon>Bacteria</taxon>
        <taxon>Pseudomonadati</taxon>
        <taxon>Bacteroidota</taxon>
        <taxon>Flavobacteriia</taxon>
        <taxon>Flavobacteriales</taxon>
        <taxon>Flavobacteriaceae</taxon>
        <taxon>Flavivirga</taxon>
    </lineage>
</organism>
<dbReference type="Proteomes" id="UP000235826">
    <property type="component" value="Chromosome"/>
</dbReference>
<reference evidence="2 3" key="1">
    <citation type="submission" date="2018-01" db="EMBL/GenBank/DDBJ databases">
        <title>Complete genome sequence of Flavivirga eckloniae ECD14 isolated from seaweed Ecklonia cava.</title>
        <authorList>
            <person name="Lee J.H."/>
            <person name="Baik K.S."/>
            <person name="Seong C.N."/>
        </authorList>
    </citation>
    <scope>NUCLEOTIDE SEQUENCE [LARGE SCALE GENOMIC DNA]</scope>
    <source>
        <strain evidence="2 3">ECD14</strain>
    </source>
</reference>
<dbReference type="SUPFAM" id="SSF56601">
    <property type="entry name" value="beta-lactamase/transpeptidase-like"/>
    <property type="match status" value="1"/>
</dbReference>
<gene>
    <name evidence="2" type="ORF">C1H87_17375</name>
</gene>
<name>A0A2K9PTJ8_9FLAO</name>
<dbReference type="AlphaFoldDB" id="A0A2K9PTJ8"/>
<dbReference type="PANTHER" id="PTHR46825:SF9">
    <property type="entry name" value="BETA-LACTAMASE-RELATED DOMAIN-CONTAINING PROTEIN"/>
    <property type="match status" value="1"/>
</dbReference>
<proteinExistence type="predicted"/>
<dbReference type="PANTHER" id="PTHR46825">
    <property type="entry name" value="D-ALANYL-D-ALANINE-CARBOXYPEPTIDASE/ENDOPEPTIDASE AMPH"/>
    <property type="match status" value="1"/>
</dbReference>
<keyword evidence="3" id="KW-1185">Reference proteome</keyword>
<evidence type="ECO:0000259" key="1">
    <source>
        <dbReference type="Pfam" id="PF00144"/>
    </source>
</evidence>
<dbReference type="KEGG" id="fek:C1H87_17375"/>